<proteinExistence type="predicted"/>
<evidence type="ECO:0000313" key="2">
    <source>
        <dbReference type="EMBL" id="MFC5664763.1"/>
    </source>
</evidence>
<accession>A0ABW0X4T2</accession>
<comment type="caution">
    <text evidence="2">The sequence shown here is derived from an EMBL/GenBank/DDBJ whole genome shotgun (WGS) entry which is preliminary data.</text>
</comment>
<name>A0ABW0X4T2_9ACTN</name>
<organism evidence="2 3">
    <name type="scientific">Kitasatospora misakiensis</name>
    <dbReference type="NCBI Taxonomy" id="67330"/>
    <lineage>
        <taxon>Bacteria</taxon>
        <taxon>Bacillati</taxon>
        <taxon>Actinomycetota</taxon>
        <taxon>Actinomycetes</taxon>
        <taxon>Kitasatosporales</taxon>
        <taxon>Streptomycetaceae</taxon>
        <taxon>Kitasatospora</taxon>
    </lineage>
</organism>
<feature type="region of interest" description="Disordered" evidence="1">
    <location>
        <begin position="442"/>
        <end position="489"/>
    </location>
</feature>
<evidence type="ECO:0008006" key="4">
    <source>
        <dbReference type="Google" id="ProtNLM"/>
    </source>
</evidence>
<dbReference type="Proteomes" id="UP001595975">
    <property type="component" value="Unassembled WGS sequence"/>
</dbReference>
<evidence type="ECO:0000256" key="1">
    <source>
        <dbReference type="SAM" id="MobiDB-lite"/>
    </source>
</evidence>
<dbReference type="RefSeq" id="WP_380226450.1">
    <property type="nucleotide sequence ID" value="NZ_JBHSOF010000020.1"/>
</dbReference>
<protein>
    <recommendedName>
        <fullName evidence="4">WXG100 family type VII secretion target</fullName>
    </recommendedName>
</protein>
<gene>
    <name evidence="2" type="ORF">ACFP3U_17430</name>
</gene>
<evidence type="ECO:0000313" key="3">
    <source>
        <dbReference type="Proteomes" id="UP001595975"/>
    </source>
</evidence>
<keyword evidence="3" id="KW-1185">Reference proteome</keyword>
<dbReference type="EMBL" id="JBHSOF010000020">
    <property type="protein sequence ID" value="MFC5664763.1"/>
    <property type="molecule type" value="Genomic_DNA"/>
</dbReference>
<reference evidence="3" key="1">
    <citation type="journal article" date="2019" name="Int. J. Syst. Evol. Microbiol.">
        <title>The Global Catalogue of Microorganisms (GCM) 10K type strain sequencing project: providing services to taxonomists for standard genome sequencing and annotation.</title>
        <authorList>
            <consortium name="The Broad Institute Genomics Platform"/>
            <consortium name="The Broad Institute Genome Sequencing Center for Infectious Disease"/>
            <person name="Wu L."/>
            <person name="Ma J."/>
        </authorList>
    </citation>
    <scope>NUCLEOTIDE SEQUENCE [LARGE SCALE GENOMIC DNA]</scope>
    <source>
        <strain evidence="3">CGMCC 4.1437</strain>
    </source>
</reference>
<feature type="compositionally biased region" description="Basic and acidic residues" evidence="1">
    <location>
        <begin position="473"/>
        <end position="489"/>
    </location>
</feature>
<sequence>MVTFAQLRDASFETLSKAGDTWNGIAGQAEQIAGRLRSGVLHPLTGAGPSPLAPTGARAWTGLAADEATREIGLLADELAAFHYEALAVTAALRRAGSAFTKARQDLLRAVGDAEALGATVSADGTVTLPPLPPEDRNDPDAIAYRRRQWDELQQHIEAMRKAVTAATEADTTATTALRTLDPADVDPATRPGAVANAKADVIGAVGMPKDRKDIPAWWATVDPAVRAQLLELAPGRLLEAGVLDPTYVWTAPDSGAGPFYSREPGIEERSFRAFAGLLLAGGTFSGRTDAARNLQHFLDGTGEPLTVDVDRMLRDDPSFRGHVESLLVANDAQWRETALAAYRKSGGAPVAVPVETPRNQDNDYTFRADSQPNWFTAVGSQACVLSGVVTVRPGPDGNPSVSMRYQVNVWDRYNWDAGKTTDIAGVSVSDSDMQGLHQTGLAQEYDMSGRSTPYDRVVGGGAPLVPAGTGERYSDREGGPADPGRETR</sequence>